<comment type="subcellular location">
    <subcellularLocation>
        <location evidence="2">Endoplasmic reticulum</location>
    </subcellularLocation>
    <subcellularLocation>
        <location evidence="3">Membrane</location>
    </subcellularLocation>
    <subcellularLocation>
        <location evidence="1">Mitochondrion</location>
    </subcellularLocation>
</comment>
<keyword evidence="9" id="KW-1185">Reference proteome</keyword>
<reference evidence="8 9" key="1">
    <citation type="journal article" date="2016" name="Nat. Commun.">
        <title>Ectomycorrhizal ecology is imprinted in the genome of the dominant symbiotic fungus Cenococcum geophilum.</title>
        <authorList>
            <consortium name="DOE Joint Genome Institute"/>
            <person name="Peter M."/>
            <person name="Kohler A."/>
            <person name="Ohm R.A."/>
            <person name="Kuo A."/>
            <person name="Krutzmann J."/>
            <person name="Morin E."/>
            <person name="Arend M."/>
            <person name="Barry K.W."/>
            <person name="Binder M."/>
            <person name="Choi C."/>
            <person name="Clum A."/>
            <person name="Copeland A."/>
            <person name="Grisel N."/>
            <person name="Haridas S."/>
            <person name="Kipfer T."/>
            <person name="LaButti K."/>
            <person name="Lindquist E."/>
            <person name="Lipzen A."/>
            <person name="Maire R."/>
            <person name="Meier B."/>
            <person name="Mihaltcheva S."/>
            <person name="Molinier V."/>
            <person name="Murat C."/>
            <person name="Poggeler S."/>
            <person name="Quandt C.A."/>
            <person name="Sperisen C."/>
            <person name="Tritt A."/>
            <person name="Tisserant E."/>
            <person name="Crous P.W."/>
            <person name="Henrissat B."/>
            <person name="Nehls U."/>
            <person name="Egli S."/>
            <person name="Spatafora J.W."/>
            <person name="Grigoriev I.V."/>
            <person name="Martin F.M."/>
        </authorList>
    </citation>
    <scope>NUCLEOTIDE SEQUENCE [LARGE SCALE GENOMIC DNA]</scope>
    <source>
        <strain evidence="8 9">CBS 459.81</strain>
    </source>
</reference>
<evidence type="ECO:0000313" key="8">
    <source>
        <dbReference type="EMBL" id="OCK75165.1"/>
    </source>
</evidence>
<accession>A0A8E2E0V2</accession>
<sequence length="163" mass="18309">RDIVDNTCGIIFLGTPHYGSQVAFASAAAAFLTGFLRSNTTFLLALRYHEKQLSSVERRFRICMNRKEGRRQKTKIASFHEKMPTRLLGWFIIGLVSANAPHIASCLIFSMIVTEASAQGYAAEFIDIDTGHSGLNKCSRRKDQLCQELKRVLNRLGLYVVLI</sequence>
<dbReference type="PANTHER" id="PTHR48182">
    <property type="entry name" value="PROTEIN SERAC1"/>
    <property type="match status" value="1"/>
</dbReference>
<dbReference type="AlphaFoldDB" id="A0A8E2E0V2"/>
<protein>
    <submittedName>
        <fullName evidence="8">Uncharacterized protein</fullName>
    </submittedName>
</protein>
<feature type="non-terminal residue" evidence="8">
    <location>
        <position position="1"/>
    </location>
</feature>
<dbReference type="EMBL" id="KV745354">
    <property type="protein sequence ID" value="OCK75165.1"/>
    <property type="molecule type" value="Genomic_DNA"/>
</dbReference>
<evidence type="ECO:0000256" key="6">
    <source>
        <dbReference type="ARBA" id="ARBA00023136"/>
    </source>
</evidence>
<gene>
    <name evidence="8" type="ORF">K432DRAFT_467121</name>
</gene>
<dbReference type="GO" id="GO:0005739">
    <property type="term" value="C:mitochondrion"/>
    <property type="evidence" value="ECO:0007669"/>
    <property type="project" value="UniProtKB-SubCell"/>
</dbReference>
<feature type="transmembrane region" description="Helical" evidence="7">
    <location>
        <begin position="87"/>
        <end position="113"/>
    </location>
</feature>
<feature type="transmembrane region" description="Helical" evidence="7">
    <location>
        <begin position="22"/>
        <end position="46"/>
    </location>
</feature>
<evidence type="ECO:0000256" key="2">
    <source>
        <dbReference type="ARBA" id="ARBA00004240"/>
    </source>
</evidence>
<evidence type="ECO:0000256" key="1">
    <source>
        <dbReference type="ARBA" id="ARBA00004173"/>
    </source>
</evidence>
<organism evidence="8 9">
    <name type="scientific">Lepidopterella palustris CBS 459.81</name>
    <dbReference type="NCBI Taxonomy" id="1314670"/>
    <lineage>
        <taxon>Eukaryota</taxon>
        <taxon>Fungi</taxon>
        <taxon>Dikarya</taxon>
        <taxon>Ascomycota</taxon>
        <taxon>Pezizomycotina</taxon>
        <taxon>Dothideomycetes</taxon>
        <taxon>Pleosporomycetidae</taxon>
        <taxon>Mytilinidiales</taxon>
        <taxon>Argynnaceae</taxon>
        <taxon>Lepidopterella</taxon>
    </lineage>
</organism>
<evidence type="ECO:0000256" key="5">
    <source>
        <dbReference type="ARBA" id="ARBA00023128"/>
    </source>
</evidence>
<evidence type="ECO:0000313" key="9">
    <source>
        <dbReference type="Proteomes" id="UP000250266"/>
    </source>
</evidence>
<dbReference type="GO" id="GO:0005783">
    <property type="term" value="C:endoplasmic reticulum"/>
    <property type="evidence" value="ECO:0007669"/>
    <property type="project" value="UniProtKB-SubCell"/>
</dbReference>
<dbReference type="GO" id="GO:0016020">
    <property type="term" value="C:membrane"/>
    <property type="evidence" value="ECO:0007669"/>
    <property type="project" value="UniProtKB-SubCell"/>
</dbReference>
<name>A0A8E2E0V2_9PEZI</name>
<keyword evidence="6 7" id="KW-0472">Membrane</keyword>
<evidence type="ECO:0000256" key="4">
    <source>
        <dbReference type="ARBA" id="ARBA00022824"/>
    </source>
</evidence>
<evidence type="ECO:0000256" key="3">
    <source>
        <dbReference type="ARBA" id="ARBA00004370"/>
    </source>
</evidence>
<evidence type="ECO:0000256" key="7">
    <source>
        <dbReference type="SAM" id="Phobius"/>
    </source>
</evidence>
<keyword evidence="4" id="KW-0256">Endoplasmic reticulum</keyword>
<keyword evidence="7" id="KW-0812">Transmembrane</keyword>
<dbReference type="InterPro" id="IPR052374">
    <property type="entry name" value="SERAC1"/>
</dbReference>
<dbReference type="PANTHER" id="PTHR48182:SF2">
    <property type="entry name" value="PROTEIN SERAC1"/>
    <property type="match status" value="1"/>
</dbReference>
<dbReference type="OrthoDB" id="5153622at2759"/>
<dbReference type="Proteomes" id="UP000250266">
    <property type="component" value="Unassembled WGS sequence"/>
</dbReference>
<proteinExistence type="predicted"/>
<keyword evidence="7" id="KW-1133">Transmembrane helix</keyword>
<keyword evidence="5" id="KW-0496">Mitochondrion</keyword>